<evidence type="ECO:0000313" key="1">
    <source>
        <dbReference type="EMBL" id="RCV33252.1"/>
    </source>
</evidence>
<reference evidence="1" key="1">
    <citation type="journal article" date="2012" name="Nat. Biotechnol.">
        <title>Reference genome sequence of the model plant Setaria.</title>
        <authorList>
            <person name="Bennetzen J.L."/>
            <person name="Schmutz J."/>
            <person name="Wang H."/>
            <person name="Percifield R."/>
            <person name="Hawkins J."/>
            <person name="Pontaroli A.C."/>
            <person name="Estep M."/>
            <person name="Feng L."/>
            <person name="Vaughn J.N."/>
            <person name="Grimwood J."/>
            <person name="Jenkins J."/>
            <person name="Barry K."/>
            <person name="Lindquist E."/>
            <person name="Hellsten U."/>
            <person name="Deshpande S."/>
            <person name="Wang X."/>
            <person name="Wu X."/>
            <person name="Mitros T."/>
            <person name="Triplett J."/>
            <person name="Yang X."/>
            <person name="Ye C.Y."/>
            <person name="Mauro-Herrera M."/>
            <person name="Wang L."/>
            <person name="Li P."/>
            <person name="Sharma M."/>
            <person name="Sharma R."/>
            <person name="Ronald P.C."/>
            <person name="Panaud O."/>
            <person name="Kellogg E.A."/>
            <person name="Brutnell T.P."/>
            <person name="Doust A.N."/>
            <person name="Tuskan G.A."/>
            <person name="Rokhsar D."/>
            <person name="Devos K.M."/>
        </authorList>
    </citation>
    <scope>NUCLEOTIDE SEQUENCE [LARGE SCALE GENOMIC DNA]</scope>
    <source>
        <strain evidence="1">Yugu1</strain>
    </source>
</reference>
<accession>A0A368RST7</accession>
<dbReference type="EMBL" id="CM003534">
    <property type="protein sequence ID" value="RCV33252.1"/>
    <property type="molecule type" value="Genomic_DNA"/>
</dbReference>
<protein>
    <submittedName>
        <fullName evidence="1">Uncharacterized protein</fullName>
    </submittedName>
</protein>
<proteinExistence type="predicted"/>
<name>A0A368RST7_SETIT</name>
<reference evidence="1" key="2">
    <citation type="submission" date="2015-07" db="EMBL/GenBank/DDBJ databases">
        <authorList>
            <person name="Noorani M."/>
        </authorList>
    </citation>
    <scope>NUCLEOTIDE SEQUENCE</scope>
    <source>
        <strain evidence="1">Yugu1</strain>
    </source>
</reference>
<gene>
    <name evidence="1" type="ORF">SETIT_7G068600v2</name>
</gene>
<sequence length="59" mass="6633">MVGHRRNPVLGLTSLESCELALRLRPYLSLAARRSPNGSSRLDLHKNLFRTATALDRCQ</sequence>
<dbReference type="AlphaFoldDB" id="A0A368RST7"/>
<organism evidence="1">
    <name type="scientific">Setaria italica</name>
    <name type="common">Foxtail millet</name>
    <name type="synonym">Panicum italicum</name>
    <dbReference type="NCBI Taxonomy" id="4555"/>
    <lineage>
        <taxon>Eukaryota</taxon>
        <taxon>Viridiplantae</taxon>
        <taxon>Streptophyta</taxon>
        <taxon>Embryophyta</taxon>
        <taxon>Tracheophyta</taxon>
        <taxon>Spermatophyta</taxon>
        <taxon>Magnoliopsida</taxon>
        <taxon>Liliopsida</taxon>
        <taxon>Poales</taxon>
        <taxon>Poaceae</taxon>
        <taxon>PACMAD clade</taxon>
        <taxon>Panicoideae</taxon>
        <taxon>Panicodae</taxon>
        <taxon>Paniceae</taxon>
        <taxon>Cenchrinae</taxon>
        <taxon>Setaria</taxon>
    </lineage>
</organism>